<dbReference type="Pfam" id="PF12315">
    <property type="entry name" value="DA1-like"/>
    <property type="match status" value="1"/>
</dbReference>
<keyword evidence="1" id="KW-0812">Transmembrane</keyword>
<dbReference type="AlphaFoldDB" id="A0A8X7V5L7"/>
<evidence type="ECO:0000313" key="4">
    <source>
        <dbReference type="Proteomes" id="UP000886595"/>
    </source>
</evidence>
<evidence type="ECO:0000259" key="2">
    <source>
        <dbReference type="Pfam" id="PF12315"/>
    </source>
</evidence>
<dbReference type="EMBL" id="JAAMPC010000007">
    <property type="protein sequence ID" value="KAG2301786.1"/>
    <property type="molecule type" value="Genomic_DNA"/>
</dbReference>
<keyword evidence="4" id="KW-1185">Reference proteome</keyword>
<accession>A0A8X7V5L7</accession>
<dbReference type="OrthoDB" id="1112565at2759"/>
<feature type="domain" description="Protein DA1-like" evidence="2">
    <location>
        <begin position="3"/>
        <end position="142"/>
    </location>
</feature>
<dbReference type="InterPro" id="IPR022087">
    <property type="entry name" value="DA1-like_dom"/>
</dbReference>
<organism evidence="3 4">
    <name type="scientific">Brassica carinata</name>
    <name type="common">Ethiopian mustard</name>
    <name type="synonym">Abyssinian cabbage</name>
    <dbReference type="NCBI Taxonomy" id="52824"/>
    <lineage>
        <taxon>Eukaryota</taxon>
        <taxon>Viridiplantae</taxon>
        <taxon>Streptophyta</taxon>
        <taxon>Embryophyta</taxon>
        <taxon>Tracheophyta</taxon>
        <taxon>Spermatophyta</taxon>
        <taxon>Magnoliopsida</taxon>
        <taxon>eudicotyledons</taxon>
        <taxon>Gunneridae</taxon>
        <taxon>Pentapetalae</taxon>
        <taxon>rosids</taxon>
        <taxon>malvids</taxon>
        <taxon>Brassicales</taxon>
        <taxon>Brassicaceae</taxon>
        <taxon>Brassiceae</taxon>
        <taxon>Brassica</taxon>
    </lineage>
</organism>
<name>A0A8X7V5L7_BRACI</name>
<comment type="caution">
    <text evidence="3">The sequence shown here is derived from an EMBL/GenBank/DDBJ whole genome shotgun (WGS) entry which is preliminary data.</text>
</comment>
<dbReference type="InterPro" id="IPR045218">
    <property type="entry name" value="DA1-like"/>
</dbReference>
<dbReference type="Proteomes" id="UP000886595">
    <property type="component" value="Unassembled WGS sequence"/>
</dbReference>
<reference evidence="3 4" key="1">
    <citation type="submission" date="2020-02" db="EMBL/GenBank/DDBJ databases">
        <authorList>
            <person name="Ma Q."/>
            <person name="Huang Y."/>
            <person name="Song X."/>
            <person name="Pei D."/>
        </authorList>
    </citation>
    <scope>NUCLEOTIDE SEQUENCE [LARGE SCALE GENOMIC DNA]</scope>
    <source>
        <strain evidence="3">Sxm20200214</strain>
        <tissue evidence="3">Leaf</tissue>
    </source>
</reference>
<gene>
    <name evidence="3" type="ORF">Bca52824_030437</name>
</gene>
<dbReference type="GO" id="GO:0043130">
    <property type="term" value="F:ubiquitin binding"/>
    <property type="evidence" value="ECO:0007669"/>
    <property type="project" value="TreeGrafter"/>
</dbReference>
<keyword evidence="1" id="KW-0472">Membrane</keyword>
<evidence type="ECO:0000256" key="1">
    <source>
        <dbReference type="SAM" id="Phobius"/>
    </source>
</evidence>
<feature type="transmembrane region" description="Helical" evidence="1">
    <location>
        <begin position="15"/>
        <end position="34"/>
    </location>
</feature>
<dbReference type="PANTHER" id="PTHR24209">
    <property type="entry name" value="PROTEIN DA1-RELATED 2"/>
    <property type="match status" value="1"/>
</dbReference>
<protein>
    <recommendedName>
        <fullName evidence="2">Protein DA1-like domain-containing protein</fullName>
    </recommendedName>
</protein>
<sequence>MAREESQRAVREPEVIAILILYGLPRFLTGYILAHEMMHAYLRLKGYRNLNTILEEGICQVLGYMWLESQICSTSNAAFRSTPSATLPKIGDQSEFEKNLAEFCINQIETDESAVYGDGFKKVNEMMVSNHYNLMDTLKDIDIASKTLPAGRENNSKSNL</sequence>
<dbReference type="PANTHER" id="PTHR24209:SF28">
    <property type="entry name" value="PROTEIN DA1-RELATED 4-RELATED"/>
    <property type="match status" value="1"/>
</dbReference>
<evidence type="ECO:0000313" key="3">
    <source>
        <dbReference type="EMBL" id="KAG2301786.1"/>
    </source>
</evidence>
<proteinExistence type="predicted"/>
<keyword evidence="1" id="KW-1133">Transmembrane helix</keyword>